<name>A0A9N8PPV3_9PEZI</name>
<proteinExistence type="predicted"/>
<protein>
    <submittedName>
        <fullName evidence="1">Uncharacterized protein</fullName>
    </submittedName>
</protein>
<keyword evidence="2" id="KW-1185">Reference proteome</keyword>
<reference evidence="1" key="1">
    <citation type="submission" date="2020-06" db="EMBL/GenBank/DDBJ databases">
        <authorList>
            <person name="Onetto C."/>
        </authorList>
    </citation>
    <scope>NUCLEOTIDE SEQUENCE</scope>
</reference>
<gene>
    <name evidence="1" type="ORF">AWRI4620_LOCUS1588</name>
</gene>
<dbReference type="OrthoDB" id="3929187at2759"/>
<evidence type="ECO:0000313" key="1">
    <source>
        <dbReference type="EMBL" id="CAD0107333.1"/>
    </source>
</evidence>
<comment type="caution">
    <text evidence="1">The sequence shown here is derived from an EMBL/GenBank/DDBJ whole genome shotgun (WGS) entry which is preliminary data.</text>
</comment>
<organism evidence="1 2">
    <name type="scientific">Aureobasidium uvarum</name>
    <dbReference type="NCBI Taxonomy" id="2773716"/>
    <lineage>
        <taxon>Eukaryota</taxon>
        <taxon>Fungi</taxon>
        <taxon>Dikarya</taxon>
        <taxon>Ascomycota</taxon>
        <taxon>Pezizomycotina</taxon>
        <taxon>Dothideomycetes</taxon>
        <taxon>Dothideomycetidae</taxon>
        <taxon>Dothideales</taxon>
        <taxon>Saccotheciaceae</taxon>
        <taxon>Aureobasidium</taxon>
    </lineage>
</organism>
<evidence type="ECO:0000313" key="2">
    <source>
        <dbReference type="Proteomes" id="UP000745764"/>
    </source>
</evidence>
<sequence length="114" mass="13481">MSSPNNRNHTLSRWDHQTTFRNIVSAEEQDRARRHGREVPFLEAKLEMLNRHLLDTNHQLRVKLDELQVLQRRCEELGRANSNLAAANRRVVRRNGELVQENDMLRALHRGGRR</sequence>
<dbReference type="Proteomes" id="UP000745764">
    <property type="component" value="Unassembled WGS sequence"/>
</dbReference>
<dbReference type="EMBL" id="CAINUL010000002">
    <property type="protein sequence ID" value="CAD0107333.1"/>
    <property type="molecule type" value="Genomic_DNA"/>
</dbReference>
<accession>A0A9N8PPV3</accession>
<dbReference type="AlphaFoldDB" id="A0A9N8PPV3"/>